<feature type="compositionally biased region" description="Polar residues" evidence="5">
    <location>
        <begin position="328"/>
        <end position="345"/>
    </location>
</feature>
<dbReference type="PANTHER" id="PTHR45709">
    <property type="entry name" value="LARGE SUBUNIT GTPASE 1 HOMOLOG-RELATED"/>
    <property type="match status" value="1"/>
</dbReference>
<evidence type="ECO:0000313" key="8">
    <source>
        <dbReference type="Proteomes" id="UP001182556"/>
    </source>
</evidence>
<comment type="function">
    <text evidence="3">Possible regulatory or functional link with the histocompatibility cluster.</text>
</comment>
<feature type="compositionally biased region" description="Polar residues" evidence="5">
    <location>
        <begin position="45"/>
        <end position="59"/>
    </location>
</feature>
<dbReference type="Pfam" id="PF01926">
    <property type="entry name" value="MMR_HSR1"/>
    <property type="match status" value="1"/>
</dbReference>
<keyword evidence="2" id="KW-0342">GTP-binding</keyword>
<evidence type="ECO:0000256" key="5">
    <source>
        <dbReference type="SAM" id="MobiDB-lite"/>
    </source>
</evidence>
<dbReference type="PANTHER" id="PTHR45709:SF3">
    <property type="entry name" value="GUANINE NUCLEOTIDE-BINDING PROTEIN-LIKE 1"/>
    <property type="match status" value="1"/>
</dbReference>
<dbReference type="AlphaFoldDB" id="A0AAD9FVH2"/>
<accession>A0AAD9FVH2</accession>
<dbReference type="SUPFAM" id="SSF52540">
    <property type="entry name" value="P-loop containing nucleoside triphosphate hydrolases"/>
    <property type="match status" value="1"/>
</dbReference>
<dbReference type="GO" id="GO:0005525">
    <property type="term" value="F:GTP binding"/>
    <property type="evidence" value="ECO:0007669"/>
    <property type="project" value="UniProtKB-KW"/>
</dbReference>
<dbReference type="Gene3D" id="3.40.50.300">
    <property type="entry name" value="P-loop containing nucleotide triphosphate hydrolases"/>
    <property type="match status" value="1"/>
</dbReference>
<evidence type="ECO:0000256" key="3">
    <source>
        <dbReference type="ARBA" id="ARBA00037770"/>
    </source>
</evidence>
<feature type="compositionally biased region" description="Acidic residues" evidence="5">
    <location>
        <begin position="610"/>
        <end position="625"/>
    </location>
</feature>
<feature type="compositionally biased region" description="Acidic residues" evidence="5">
    <location>
        <begin position="646"/>
        <end position="661"/>
    </location>
</feature>
<name>A0AAD9FVH2_PAPLA</name>
<protein>
    <recommendedName>
        <fullName evidence="4">Guanine nucleotide-binding protein-like 1</fullName>
    </recommendedName>
</protein>
<feature type="region of interest" description="Disordered" evidence="5">
    <location>
        <begin position="321"/>
        <end position="352"/>
    </location>
</feature>
<sequence>MPRRKPFSNKQRKVQLQEKRASKRGESPPPESRTSKSRTLLRPSNRPQRSLPSDPTSYKLQSRFTALTSKYLETTRNLAHSTPLPRPIPAENAVFPVDWLERDQGALTCPARPKFKFGQTKKEVERNEEGWFKKWLRATQEVVEDWVEGASDGDDEGDAWPRSTSWFETNLEVWRQLWRVTESASILLLLLDSRCPPIHCPPSLRKYVKSIKGHKEVILVLTKSDLVDPAALEGWKEWVKEWWGEEHVGVVSVMSYDLEYLCGTPETGRHRPDIPSSSLQDLICALQEAHQRLLTPPPRIREEPEKMTKWSPPVRSTVDWSSLVPGHRSSSSTSHTAPITRTTTPVEGYEGRDVENEPLTVGLIGQPNVGKSSLLNAILGQQRVRASKTPGKTKHFQTLFWGDKKEIKLVDCPGLVCPSLVGLEMQAMVGILPISQIPSLPACIHHAAQLLPLETIFRIPPPEVEHDEFASKKTWREPREDSAATDSQVVWTAGAIMEGRALERGFLTAKSGRPDANRAANGIMRTLADGRVKWGFWPPGASVDSREGKGIWLENETNEVDEGERAGSDDDRSSNKDEADHQRNDLDDDDHADHLRTSNDSHDGQTSSREEEENVDSEDVSEEETEVSRANVVNFFAALDGPSASDSDEEEADTATDSGDN</sequence>
<comment type="caution">
    <text evidence="7">The sequence shown here is derived from an EMBL/GenBank/DDBJ whole genome shotgun (WGS) entry which is preliminary data.</text>
</comment>
<feature type="domain" description="G" evidence="6">
    <location>
        <begin position="360"/>
        <end position="416"/>
    </location>
</feature>
<dbReference type="EMBL" id="JAODAN010000001">
    <property type="protein sequence ID" value="KAK1926891.1"/>
    <property type="molecule type" value="Genomic_DNA"/>
</dbReference>
<feature type="region of interest" description="Disordered" evidence="5">
    <location>
        <begin position="1"/>
        <end position="59"/>
    </location>
</feature>
<dbReference type="InterPro" id="IPR027417">
    <property type="entry name" value="P-loop_NTPase"/>
</dbReference>
<evidence type="ECO:0000259" key="6">
    <source>
        <dbReference type="Pfam" id="PF01926"/>
    </source>
</evidence>
<dbReference type="Proteomes" id="UP001182556">
    <property type="component" value="Unassembled WGS sequence"/>
</dbReference>
<dbReference type="GO" id="GO:0003924">
    <property type="term" value="F:GTPase activity"/>
    <property type="evidence" value="ECO:0007669"/>
    <property type="project" value="InterPro"/>
</dbReference>
<evidence type="ECO:0000313" key="7">
    <source>
        <dbReference type="EMBL" id="KAK1926891.1"/>
    </source>
</evidence>
<dbReference type="InterPro" id="IPR043358">
    <property type="entry name" value="GNL1-like"/>
</dbReference>
<evidence type="ECO:0000256" key="2">
    <source>
        <dbReference type="ARBA" id="ARBA00023134"/>
    </source>
</evidence>
<reference evidence="7" key="1">
    <citation type="submission" date="2023-02" db="EMBL/GenBank/DDBJ databases">
        <title>Identification and recombinant expression of a fungal hydrolase from Papiliotrema laurentii that hydrolyzes apple cutin and clears colloidal polyester polyurethane.</title>
        <authorList>
            <consortium name="DOE Joint Genome Institute"/>
            <person name="Roman V.A."/>
            <person name="Bojanowski C."/>
            <person name="Crable B.R."/>
            <person name="Wagner D.N."/>
            <person name="Hung C.S."/>
            <person name="Nadeau L.J."/>
            <person name="Schratz L."/>
            <person name="Haridas S."/>
            <person name="Pangilinan J."/>
            <person name="Lipzen A."/>
            <person name="Na H."/>
            <person name="Yan M."/>
            <person name="Ng V."/>
            <person name="Grigoriev I.V."/>
            <person name="Spatafora J.W."/>
            <person name="Barlow D."/>
            <person name="Biffinger J."/>
            <person name="Kelley-Loughnane N."/>
            <person name="Varaljay V.A."/>
            <person name="Crookes-Goodson W.J."/>
        </authorList>
    </citation>
    <scope>NUCLEOTIDE SEQUENCE</scope>
    <source>
        <strain evidence="7">5307AH</strain>
    </source>
</reference>
<feature type="compositionally biased region" description="Basic and acidic residues" evidence="5">
    <location>
        <begin position="15"/>
        <end position="26"/>
    </location>
</feature>
<keyword evidence="1" id="KW-0547">Nucleotide-binding</keyword>
<gene>
    <name evidence="7" type="ORF">DB88DRAFT_433958</name>
</gene>
<feature type="region of interest" description="Disordered" evidence="5">
    <location>
        <begin position="545"/>
        <end position="661"/>
    </location>
</feature>
<dbReference type="InterPro" id="IPR006073">
    <property type="entry name" value="GTP-bd"/>
</dbReference>
<proteinExistence type="predicted"/>
<organism evidence="7 8">
    <name type="scientific">Papiliotrema laurentii</name>
    <name type="common">Cryptococcus laurentii</name>
    <dbReference type="NCBI Taxonomy" id="5418"/>
    <lineage>
        <taxon>Eukaryota</taxon>
        <taxon>Fungi</taxon>
        <taxon>Dikarya</taxon>
        <taxon>Basidiomycota</taxon>
        <taxon>Agaricomycotina</taxon>
        <taxon>Tremellomycetes</taxon>
        <taxon>Tremellales</taxon>
        <taxon>Rhynchogastremaceae</taxon>
        <taxon>Papiliotrema</taxon>
    </lineage>
</organism>
<dbReference type="PRINTS" id="PR00326">
    <property type="entry name" value="GTP1OBG"/>
</dbReference>
<dbReference type="CDD" id="cd01857">
    <property type="entry name" value="HSR1_MMR1"/>
    <property type="match status" value="1"/>
</dbReference>
<feature type="compositionally biased region" description="Basic residues" evidence="5">
    <location>
        <begin position="1"/>
        <end position="13"/>
    </location>
</feature>
<keyword evidence="8" id="KW-1185">Reference proteome</keyword>
<feature type="compositionally biased region" description="Basic and acidic residues" evidence="5">
    <location>
        <begin position="563"/>
        <end position="603"/>
    </location>
</feature>
<evidence type="ECO:0000256" key="1">
    <source>
        <dbReference type="ARBA" id="ARBA00022741"/>
    </source>
</evidence>
<evidence type="ECO:0000256" key="4">
    <source>
        <dbReference type="ARBA" id="ARBA00039902"/>
    </source>
</evidence>